<evidence type="ECO:0000313" key="2">
    <source>
        <dbReference type="Proteomes" id="UP000291485"/>
    </source>
</evidence>
<sequence length="229" mass="26104">MLVHDSLSKFNDHDLPENFVSIAVMIDPKNHEPRHAAILIRYKSVNYLHHYPGGSPPLVEDNFNESGWYIYKIVDSFSYNDPSDIASFLQYCRRVCKNSNITYSYIADGSAYTQTGDFASKQGLPEFGTCVGFCLNTLQGGMIDIESTILELSEWDDSNVDVTIGNRAQSKVMVKYTDLDWDLYNAFKKRITPLEYLCSAYFSSFPIAKNDITVIAKQVLEEIRLIYQN</sequence>
<comment type="caution">
    <text evidence="1">The sequence shown here is derived from an EMBL/GenBank/DDBJ whole genome shotgun (WGS) entry which is preliminary data.</text>
</comment>
<keyword evidence="2" id="KW-1185">Reference proteome</keyword>
<proteinExistence type="predicted"/>
<reference evidence="1 2" key="1">
    <citation type="submission" date="2019-02" db="EMBL/GenBank/DDBJ databases">
        <title>Pedobacter sp. RP-3-11 sp. nov., isolated from Arctic soil.</title>
        <authorList>
            <person name="Dahal R.H."/>
        </authorList>
    </citation>
    <scope>NUCLEOTIDE SEQUENCE [LARGE SCALE GENOMIC DNA]</scope>
    <source>
        <strain evidence="1 2">RP-3-11</strain>
    </source>
</reference>
<protein>
    <submittedName>
        <fullName evidence="1">Uncharacterized protein</fullName>
    </submittedName>
</protein>
<dbReference type="AlphaFoldDB" id="A0A4V2MKA6"/>
<dbReference type="EMBL" id="SJSN01000035">
    <property type="protein sequence ID" value="TCC97486.1"/>
    <property type="molecule type" value="Genomic_DNA"/>
</dbReference>
<organism evidence="1 2">
    <name type="scientific">Pedobacter frigidisoli</name>
    <dbReference type="NCBI Taxonomy" id="2530455"/>
    <lineage>
        <taxon>Bacteria</taxon>
        <taxon>Pseudomonadati</taxon>
        <taxon>Bacteroidota</taxon>
        <taxon>Sphingobacteriia</taxon>
        <taxon>Sphingobacteriales</taxon>
        <taxon>Sphingobacteriaceae</taxon>
        <taxon>Pedobacter</taxon>
    </lineage>
</organism>
<evidence type="ECO:0000313" key="1">
    <source>
        <dbReference type="EMBL" id="TCC97486.1"/>
    </source>
</evidence>
<dbReference type="OrthoDB" id="799238at2"/>
<accession>A0A4V2MKA6</accession>
<gene>
    <name evidence="1" type="ORF">EZ449_21955</name>
</gene>
<dbReference type="Proteomes" id="UP000291485">
    <property type="component" value="Unassembled WGS sequence"/>
</dbReference>
<dbReference type="RefSeq" id="WP_131562959.1">
    <property type="nucleotide sequence ID" value="NZ_SJSN01000035.1"/>
</dbReference>
<name>A0A4V2MKA6_9SPHI</name>